<sequence>MPRLIDCQDPGTATLEEALDALDAGGFASRDEESLAGASLALRRLSNNREFFGDMLVDRLSATRPSEAETANGYGPQSIILSQARNGYFLRANIWPSPRDSVFASSGAETFVYGVPHDHNFSFLTVGYFGPGYRSAYYEYEYADTIGCEGEKPGLRFIEESALEEGKMQLYRAHIDIHDQIPPESMSVSLNVIEVDEASCWLDQYGFDLESGAITGTINPNATETFLQVAVGLGGAEAIDLADRFGRTHPSERIRLASFAARAHLCGDVATREAVWAEAERNSGSLLVARVADRQRRALEIA</sequence>
<organism evidence="1 2">
    <name type="scientific">Qipengyuania oceanensis</name>
    <dbReference type="NCBI Taxonomy" id="1463597"/>
    <lineage>
        <taxon>Bacteria</taxon>
        <taxon>Pseudomonadati</taxon>
        <taxon>Pseudomonadota</taxon>
        <taxon>Alphaproteobacteria</taxon>
        <taxon>Sphingomonadales</taxon>
        <taxon>Erythrobacteraceae</taxon>
        <taxon>Qipengyuania</taxon>
    </lineage>
</organism>
<dbReference type="EMBL" id="WTYN01000002">
    <property type="protein sequence ID" value="MXO63572.1"/>
    <property type="molecule type" value="Genomic_DNA"/>
</dbReference>
<comment type="caution">
    <text evidence="1">The sequence shown here is derived from an EMBL/GenBank/DDBJ whole genome shotgun (WGS) entry which is preliminary data.</text>
</comment>
<evidence type="ECO:0000313" key="2">
    <source>
        <dbReference type="Proteomes" id="UP000445582"/>
    </source>
</evidence>
<dbReference type="Proteomes" id="UP000445582">
    <property type="component" value="Unassembled WGS sequence"/>
</dbReference>
<evidence type="ECO:0000313" key="1">
    <source>
        <dbReference type="EMBL" id="MXO63572.1"/>
    </source>
</evidence>
<protein>
    <submittedName>
        <fullName evidence="1">Transposase</fullName>
    </submittedName>
</protein>
<dbReference type="AlphaFoldDB" id="A0A844YI69"/>
<gene>
    <name evidence="1" type="ORF">GRI48_11165</name>
</gene>
<reference evidence="1 2" key="1">
    <citation type="submission" date="2019-12" db="EMBL/GenBank/DDBJ databases">
        <title>Genomic-based taxomic classification of the family Erythrobacteraceae.</title>
        <authorList>
            <person name="Xu L."/>
        </authorList>
    </citation>
    <scope>NUCLEOTIDE SEQUENCE [LARGE SCALE GENOMIC DNA]</scope>
    <source>
        <strain evidence="1 2">MCCC 1A09965</strain>
    </source>
</reference>
<accession>A0A844YI69</accession>
<proteinExistence type="predicted"/>
<dbReference type="RefSeq" id="WP_160676007.1">
    <property type="nucleotide sequence ID" value="NZ_WTYN01000002.1"/>
</dbReference>
<name>A0A844YI69_9SPHN</name>
<keyword evidence="2" id="KW-1185">Reference proteome</keyword>
<dbReference type="OrthoDB" id="8778913at2"/>